<dbReference type="GO" id="GO:0032012">
    <property type="term" value="P:regulation of ARF protein signal transduction"/>
    <property type="evidence" value="ECO:0007669"/>
    <property type="project" value="InterPro"/>
</dbReference>
<gene>
    <name evidence="3" type="ORF">PPACK8108_LOCUS2285</name>
</gene>
<feature type="domain" description="SEC7" evidence="2">
    <location>
        <begin position="416"/>
        <end position="493"/>
    </location>
</feature>
<dbReference type="Pfam" id="PF01369">
    <property type="entry name" value="Sec7"/>
    <property type="match status" value="1"/>
</dbReference>
<dbReference type="Gene3D" id="1.10.1000.11">
    <property type="entry name" value="Arf Nucleotide-binding Site Opener,domain 2"/>
    <property type="match status" value="1"/>
</dbReference>
<accession>A0AAV0AJT7</accession>
<sequence>MMINSPLLNQDEKLNLLTCDNNSPDRHSDNQHNSTIKTKIRNSRLSLSDLSLTKKTQPVGGGGPSELSYRLPDPSSPISAFEINLSTQSNNSQSSLNRSLNQDQICPMYHQPKDQVRSGLSHQVLGQTVDPKPLPDHNLPQRTLTIRALPPSEHPESNRSNTPGKSQPEHLPNHQLSSKLEIKPKNEESEDYDDVLGNEELYSAQTHLSPKDEILPTSGPLREALPIIVQDSNWDDLIAEPVKLQSSEKNSHQLRAFTISVLKNGRNLTVNSSRSSSSSISEVFHQLLPCSSTPVSNMLTNGISLIKSPSLKSHSRPLKQSVKSPVFMSTKSFNNSLDLLQSSQSHSSDIIRPGNSHASEWNHTGAVTFLSGSNLVQSPENLHNQHLEKTEAKAPKKKGKEVGLKFIERIKCKQTGEDEEKVSYLERLAYKDDNSQISSLLATSSEPFHLSALKEYMNSFEFSHDPIDLSLRKLLMGVYLPKESQQIDRLMEKVGDLPKERDRASAKAQKSGGSKINEMVRIIKEQALKFEEERHWLTSKLVKLTSSNQVLEREVEAEVKYGPYRIPCMPLKCNLIPGVDCGW</sequence>
<name>A0AAV0AJT7_PHAPC</name>
<feature type="region of interest" description="Disordered" evidence="1">
    <location>
        <begin position="147"/>
        <end position="192"/>
    </location>
</feature>
<evidence type="ECO:0000313" key="3">
    <source>
        <dbReference type="EMBL" id="CAH7667851.1"/>
    </source>
</evidence>
<protein>
    <recommendedName>
        <fullName evidence="2">SEC7 domain-containing protein</fullName>
    </recommendedName>
</protein>
<dbReference type="EMBL" id="CALTRL010000395">
    <property type="protein sequence ID" value="CAH7667851.1"/>
    <property type="molecule type" value="Genomic_DNA"/>
</dbReference>
<proteinExistence type="predicted"/>
<organism evidence="3 4">
    <name type="scientific">Phakopsora pachyrhizi</name>
    <name type="common">Asian soybean rust disease fungus</name>
    <dbReference type="NCBI Taxonomy" id="170000"/>
    <lineage>
        <taxon>Eukaryota</taxon>
        <taxon>Fungi</taxon>
        <taxon>Dikarya</taxon>
        <taxon>Basidiomycota</taxon>
        <taxon>Pucciniomycotina</taxon>
        <taxon>Pucciniomycetes</taxon>
        <taxon>Pucciniales</taxon>
        <taxon>Phakopsoraceae</taxon>
        <taxon>Phakopsora</taxon>
    </lineage>
</organism>
<dbReference type="Proteomes" id="UP001153365">
    <property type="component" value="Unassembled WGS sequence"/>
</dbReference>
<evidence type="ECO:0000313" key="4">
    <source>
        <dbReference type="Proteomes" id="UP001153365"/>
    </source>
</evidence>
<dbReference type="GO" id="GO:0005085">
    <property type="term" value="F:guanyl-nucleotide exchange factor activity"/>
    <property type="evidence" value="ECO:0007669"/>
    <property type="project" value="InterPro"/>
</dbReference>
<comment type="caution">
    <text evidence="3">The sequence shown here is derived from an EMBL/GenBank/DDBJ whole genome shotgun (WGS) entry which is preliminary data.</text>
</comment>
<dbReference type="AlphaFoldDB" id="A0AAV0AJT7"/>
<dbReference type="SUPFAM" id="SSF48425">
    <property type="entry name" value="Sec7 domain"/>
    <property type="match status" value="1"/>
</dbReference>
<reference evidence="3" key="1">
    <citation type="submission" date="2022-06" db="EMBL/GenBank/DDBJ databases">
        <authorList>
            <consortium name="SYNGENTA / RWTH Aachen University"/>
        </authorList>
    </citation>
    <scope>NUCLEOTIDE SEQUENCE</scope>
</reference>
<feature type="region of interest" description="Disordered" evidence="1">
    <location>
        <begin position="19"/>
        <end position="74"/>
    </location>
</feature>
<evidence type="ECO:0000259" key="2">
    <source>
        <dbReference type="Pfam" id="PF01369"/>
    </source>
</evidence>
<keyword evidence="4" id="KW-1185">Reference proteome</keyword>
<dbReference type="InterPro" id="IPR000904">
    <property type="entry name" value="Sec7_dom"/>
</dbReference>
<dbReference type="InterPro" id="IPR035999">
    <property type="entry name" value="Sec7_dom_sf"/>
</dbReference>
<dbReference type="InterPro" id="IPR023394">
    <property type="entry name" value="Sec7_C_sf"/>
</dbReference>
<evidence type="ECO:0000256" key="1">
    <source>
        <dbReference type="SAM" id="MobiDB-lite"/>
    </source>
</evidence>